<dbReference type="EMBL" id="VNFK01000009">
    <property type="protein sequence ID" value="TVU62044.1"/>
    <property type="molecule type" value="Genomic_DNA"/>
</dbReference>
<proteinExistence type="predicted"/>
<gene>
    <name evidence="1" type="ORF">FQP90_13395</name>
</gene>
<comment type="caution">
    <text evidence="1">The sequence shown here is derived from an EMBL/GenBank/DDBJ whole genome shotgun (WGS) entry which is preliminary data.</text>
</comment>
<dbReference type="AlphaFoldDB" id="A0A558GYS6"/>
<name>A0A558GYS6_PAENT</name>
<evidence type="ECO:0000313" key="2">
    <source>
        <dbReference type="Proteomes" id="UP000316500"/>
    </source>
</evidence>
<dbReference type="RefSeq" id="WP_144651252.1">
    <property type="nucleotide sequence ID" value="NZ_VNFK01000009.1"/>
</dbReference>
<dbReference type="Proteomes" id="UP000316500">
    <property type="component" value="Unassembled WGS sequence"/>
</dbReference>
<evidence type="ECO:0000313" key="1">
    <source>
        <dbReference type="EMBL" id="TVU62044.1"/>
    </source>
</evidence>
<accession>A0A558GYS6</accession>
<organism evidence="1 2">
    <name type="scientific">Paenarthrobacter nitroguajacolicus</name>
    <name type="common">Arthrobacter nitroguajacolicus</name>
    <dbReference type="NCBI Taxonomy" id="211146"/>
    <lineage>
        <taxon>Bacteria</taxon>
        <taxon>Bacillati</taxon>
        <taxon>Actinomycetota</taxon>
        <taxon>Actinomycetes</taxon>
        <taxon>Micrococcales</taxon>
        <taxon>Micrococcaceae</taxon>
        <taxon>Paenarthrobacter</taxon>
    </lineage>
</organism>
<sequence>MLARARTRLGVHSASLRGRLLGPGHAVAELLHTLALSSSATFWLLSFGLYVPAPARLAPPSSGPACREIPSGAPASLISSGAPASLISSGNFPTLAQG</sequence>
<protein>
    <submittedName>
        <fullName evidence="1">Uncharacterized protein</fullName>
    </submittedName>
</protein>
<reference evidence="1 2" key="1">
    <citation type="submission" date="2019-07" db="EMBL/GenBank/DDBJ databases">
        <title>Diversity of Bacteria from Kongsfjorden, Arctic.</title>
        <authorList>
            <person name="Yu Y."/>
        </authorList>
    </citation>
    <scope>NUCLEOTIDE SEQUENCE [LARGE SCALE GENOMIC DNA]</scope>
    <source>
        <strain evidence="1 2">SM1928</strain>
    </source>
</reference>